<comment type="caution">
    <text evidence="1">The sequence shown here is derived from an EMBL/GenBank/DDBJ whole genome shotgun (WGS) entry which is preliminary data.</text>
</comment>
<evidence type="ECO:0000313" key="2">
    <source>
        <dbReference type="Proteomes" id="UP000828251"/>
    </source>
</evidence>
<reference evidence="1 2" key="1">
    <citation type="journal article" date="2021" name="Plant Biotechnol. J.">
        <title>Multi-omics assisted identification of the key and species-specific regulatory components of drought-tolerant mechanisms in Gossypium stocksii.</title>
        <authorList>
            <person name="Yu D."/>
            <person name="Ke L."/>
            <person name="Zhang D."/>
            <person name="Wu Y."/>
            <person name="Sun Y."/>
            <person name="Mei J."/>
            <person name="Sun J."/>
            <person name="Sun Y."/>
        </authorList>
    </citation>
    <scope>NUCLEOTIDE SEQUENCE [LARGE SCALE GENOMIC DNA]</scope>
    <source>
        <strain evidence="2">cv. E1</strain>
        <tissue evidence="1">Leaf</tissue>
    </source>
</reference>
<dbReference type="EMBL" id="JAIQCV010000003">
    <property type="protein sequence ID" value="KAH1114761.1"/>
    <property type="molecule type" value="Genomic_DNA"/>
</dbReference>
<keyword evidence="2" id="KW-1185">Reference proteome</keyword>
<name>A0A9D3W8J5_9ROSI</name>
<gene>
    <name evidence="1" type="ORF">J1N35_008139</name>
</gene>
<organism evidence="1 2">
    <name type="scientific">Gossypium stocksii</name>
    <dbReference type="NCBI Taxonomy" id="47602"/>
    <lineage>
        <taxon>Eukaryota</taxon>
        <taxon>Viridiplantae</taxon>
        <taxon>Streptophyta</taxon>
        <taxon>Embryophyta</taxon>
        <taxon>Tracheophyta</taxon>
        <taxon>Spermatophyta</taxon>
        <taxon>Magnoliopsida</taxon>
        <taxon>eudicotyledons</taxon>
        <taxon>Gunneridae</taxon>
        <taxon>Pentapetalae</taxon>
        <taxon>rosids</taxon>
        <taxon>malvids</taxon>
        <taxon>Malvales</taxon>
        <taxon>Malvaceae</taxon>
        <taxon>Malvoideae</taxon>
        <taxon>Gossypium</taxon>
    </lineage>
</organism>
<sequence length="109" mass="11994">MTEVHLVRDQKIWGSLLIAYGFTCYCKGGDLKEGSMVKIWEVATGEVVRNIGVLTPVSDMNTIEVIVISETSPIEVLATSMSTTNFTSPTPDFLKNLGSFRSQMMRESG</sequence>
<accession>A0A9D3W8J5</accession>
<protein>
    <submittedName>
        <fullName evidence="1">Uncharacterized protein</fullName>
    </submittedName>
</protein>
<dbReference type="AlphaFoldDB" id="A0A9D3W8J5"/>
<evidence type="ECO:0000313" key="1">
    <source>
        <dbReference type="EMBL" id="KAH1114761.1"/>
    </source>
</evidence>
<proteinExistence type="predicted"/>
<dbReference type="Proteomes" id="UP000828251">
    <property type="component" value="Unassembled WGS sequence"/>
</dbReference>